<dbReference type="KEGG" id="bmei:Spa11_25030"/>
<dbReference type="InterPro" id="IPR044068">
    <property type="entry name" value="CB"/>
</dbReference>
<reference evidence="6 7" key="1">
    <citation type="submission" date="2019-02" db="EMBL/GenBank/DDBJ databases">
        <title>Deep-cultivation of Planctomycetes and their phenomic and genomic characterization uncovers novel biology.</title>
        <authorList>
            <person name="Wiegand S."/>
            <person name="Jogler M."/>
            <person name="Boedeker C."/>
            <person name="Pinto D."/>
            <person name="Vollmers J."/>
            <person name="Rivas-Marin E."/>
            <person name="Kohn T."/>
            <person name="Peeters S.H."/>
            <person name="Heuer A."/>
            <person name="Rast P."/>
            <person name="Oberbeckmann S."/>
            <person name="Bunk B."/>
            <person name="Jeske O."/>
            <person name="Meyerdierks A."/>
            <person name="Storesund J.E."/>
            <person name="Kallscheuer N."/>
            <person name="Luecker S."/>
            <person name="Lage O.M."/>
            <person name="Pohl T."/>
            <person name="Merkel B.J."/>
            <person name="Hornburger P."/>
            <person name="Mueller R.-W."/>
            <person name="Bruemmer F."/>
            <person name="Labrenz M."/>
            <person name="Spormann A.M."/>
            <person name="Op den Camp H."/>
            <person name="Overmann J."/>
            <person name="Amann R."/>
            <person name="Jetten M.S.M."/>
            <person name="Mascher T."/>
            <person name="Medema M.H."/>
            <person name="Devos D.P."/>
            <person name="Kaster A.-K."/>
            <person name="Ovreas L."/>
            <person name="Rohde M."/>
            <person name="Galperin M.Y."/>
            <person name="Jogler C."/>
        </authorList>
    </citation>
    <scope>NUCLEOTIDE SEQUENCE [LARGE SCALE GENOMIC DNA]</scope>
    <source>
        <strain evidence="6 7">Spa11</strain>
    </source>
</reference>
<keyword evidence="3" id="KW-0233">DNA recombination</keyword>
<name>A0A518K927_9BACT</name>
<dbReference type="RefSeq" id="WP_145112602.1">
    <property type="nucleotide sequence ID" value="NZ_CP036349.1"/>
</dbReference>
<dbReference type="Gene3D" id="1.10.443.10">
    <property type="entry name" value="Intergrase catalytic core"/>
    <property type="match status" value="1"/>
</dbReference>
<sequence length="348" mass="40239">MPVTFKSAVDRYVRANKLASNTREEYQTTLRKWRAWGGGVPIERLERRTIREFLDWVYDRAVADNGSNPGRTANKAREQLRAVVSWAWEHDLIDTLPRFPKPVPQRDVAGRHYLTKAEINALYFATYRLRRPRLWREPAPVGRYWRAALVVFFNYGFDAGTVWGSCSFHEPILWRHVIWDREAPDRNVKQHSHWGWLYYRRVKTSKAFYRPMNRVVHAHLRSLLPETVEPDAPVFLGGGTRPNDRFRKLCELAGVPPKADIETGLAKPWVLKDLRKTCATYHDENLPESSIEILGHSVGGITYRHYADRAPLAFKAISTLPQPSAFLSLVRGFDGQCPCCRRPFLDAS</sequence>
<evidence type="ECO:0000256" key="2">
    <source>
        <dbReference type="ARBA" id="ARBA00023125"/>
    </source>
</evidence>
<evidence type="ECO:0000256" key="3">
    <source>
        <dbReference type="ARBA" id="ARBA00023172"/>
    </source>
</evidence>
<keyword evidence="7" id="KW-1185">Reference proteome</keyword>
<dbReference type="SUPFAM" id="SSF56349">
    <property type="entry name" value="DNA breaking-rejoining enzymes"/>
    <property type="match status" value="1"/>
</dbReference>
<evidence type="ECO:0000259" key="5">
    <source>
        <dbReference type="PROSITE" id="PS51900"/>
    </source>
</evidence>
<dbReference type="InterPro" id="IPR013762">
    <property type="entry name" value="Integrase-like_cat_sf"/>
</dbReference>
<protein>
    <recommendedName>
        <fullName evidence="5">Core-binding (CB) domain-containing protein</fullName>
    </recommendedName>
</protein>
<dbReference type="AlphaFoldDB" id="A0A518K927"/>
<keyword evidence="1" id="KW-0229">DNA integration</keyword>
<dbReference type="Gene3D" id="1.10.150.130">
    <property type="match status" value="1"/>
</dbReference>
<dbReference type="Proteomes" id="UP000316426">
    <property type="component" value="Chromosome"/>
</dbReference>
<dbReference type="EMBL" id="CP036349">
    <property type="protein sequence ID" value="QDV74302.1"/>
    <property type="molecule type" value="Genomic_DNA"/>
</dbReference>
<evidence type="ECO:0000256" key="4">
    <source>
        <dbReference type="PROSITE-ProRule" id="PRU01248"/>
    </source>
</evidence>
<gene>
    <name evidence="6" type="ORF">Spa11_25030</name>
</gene>
<organism evidence="6 7">
    <name type="scientific">Botrimarina mediterranea</name>
    <dbReference type="NCBI Taxonomy" id="2528022"/>
    <lineage>
        <taxon>Bacteria</taxon>
        <taxon>Pseudomonadati</taxon>
        <taxon>Planctomycetota</taxon>
        <taxon>Planctomycetia</taxon>
        <taxon>Pirellulales</taxon>
        <taxon>Lacipirellulaceae</taxon>
        <taxon>Botrimarina</taxon>
    </lineage>
</organism>
<proteinExistence type="predicted"/>
<evidence type="ECO:0000256" key="1">
    <source>
        <dbReference type="ARBA" id="ARBA00022908"/>
    </source>
</evidence>
<dbReference type="InterPro" id="IPR010998">
    <property type="entry name" value="Integrase_recombinase_N"/>
</dbReference>
<feature type="domain" description="Core-binding (CB)" evidence="5">
    <location>
        <begin position="3"/>
        <end position="88"/>
    </location>
</feature>
<dbReference type="PROSITE" id="PS51900">
    <property type="entry name" value="CB"/>
    <property type="match status" value="1"/>
</dbReference>
<dbReference type="GO" id="GO:0015074">
    <property type="term" value="P:DNA integration"/>
    <property type="evidence" value="ECO:0007669"/>
    <property type="project" value="UniProtKB-KW"/>
</dbReference>
<dbReference type="GO" id="GO:0003677">
    <property type="term" value="F:DNA binding"/>
    <property type="evidence" value="ECO:0007669"/>
    <property type="project" value="UniProtKB-UniRule"/>
</dbReference>
<dbReference type="InterPro" id="IPR011010">
    <property type="entry name" value="DNA_brk_join_enz"/>
</dbReference>
<evidence type="ECO:0000313" key="7">
    <source>
        <dbReference type="Proteomes" id="UP000316426"/>
    </source>
</evidence>
<accession>A0A518K927</accession>
<keyword evidence="2 4" id="KW-0238">DNA-binding</keyword>
<dbReference type="GO" id="GO:0006310">
    <property type="term" value="P:DNA recombination"/>
    <property type="evidence" value="ECO:0007669"/>
    <property type="project" value="UniProtKB-KW"/>
</dbReference>
<evidence type="ECO:0000313" key="6">
    <source>
        <dbReference type="EMBL" id="QDV74302.1"/>
    </source>
</evidence>